<evidence type="ECO:0000256" key="2">
    <source>
        <dbReference type="SAM" id="SignalP"/>
    </source>
</evidence>
<accession>A0ABR6ENV8</accession>
<organism evidence="4 5">
    <name type="scientific">Streptomyces durbertensis</name>
    <dbReference type="NCBI Taxonomy" id="2448886"/>
    <lineage>
        <taxon>Bacteria</taxon>
        <taxon>Bacillati</taxon>
        <taxon>Actinomycetota</taxon>
        <taxon>Actinomycetes</taxon>
        <taxon>Kitasatosporales</taxon>
        <taxon>Streptomycetaceae</taxon>
        <taxon>Streptomyces</taxon>
    </lineage>
</organism>
<proteinExistence type="inferred from homology"/>
<feature type="chain" id="PRO_5047444728" evidence="2">
    <location>
        <begin position="28"/>
        <end position="220"/>
    </location>
</feature>
<dbReference type="SUPFAM" id="SSF49329">
    <property type="entry name" value="Cu,Zn superoxide dismutase-like"/>
    <property type="match status" value="1"/>
</dbReference>
<dbReference type="Proteomes" id="UP000766698">
    <property type="component" value="Unassembled WGS sequence"/>
</dbReference>
<reference evidence="5" key="1">
    <citation type="journal article" date="2020" name="Syst. Appl. Microbiol.">
        <title>Streptomyces alkaliterrae sp. nov., isolated from an alkaline soil, and emended descriptions of Streptomyces alkaliphilus, Streptomyces calidiresistens and Streptomyces durbertensis.</title>
        <authorList>
            <person name="Swiecimska M."/>
            <person name="Golinska P."/>
            <person name="Nouioui I."/>
            <person name="Wypij M."/>
            <person name="Rai M."/>
            <person name="Sangal V."/>
            <person name="Goodfellow M."/>
        </authorList>
    </citation>
    <scope>NUCLEOTIDE SEQUENCE [LARGE SCALE GENOMIC DNA]</scope>
    <source>
        <strain evidence="5">DSM 104538</strain>
    </source>
</reference>
<keyword evidence="2" id="KW-0732">Signal</keyword>
<feature type="domain" description="Superoxide dismutase copper/zinc binding" evidence="3">
    <location>
        <begin position="89"/>
        <end position="212"/>
    </location>
</feature>
<dbReference type="InterPro" id="IPR036423">
    <property type="entry name" value="SOD-like_Cu/Zn_dom_sf"/>
</dbReference>
<comment type="similarity">
    <text evidence="1">Belongs to the Cu-Zn superoxide dismutase family.</text>
</comment>
<comment type="caution">
    <text evidence="4">The sequence shown here is derived from an EMBL/GenBank/DDBJ whole genome shotgun (WGS) entry which is preliminary data.</text>
</comment>
<gene>
    <name evidence="4" type="ORF">GL263_26265</name>
</gene>
<evidence type="ECO:0000313" key="5">
    <source>
        <dbReference type="Proteomes" id="UP000766698"/>
    </source>
</evidence>
<dbReference type="InterPro" id="IPR001424">
    <property type="entry name" value="SOD_Cu_Zn_dom"/>
</dbReference>
<dbReference type="Pfam" id="PF00080">
    <property type="entry name" value="Sod_Cu"/>
    <property type="match status" value="1"/>
</dbReference>
<name>A0ABR6ENV8_9ACTN</name>
<dbReference type="EMBL" id="WMLF01000721">
    <property type="protein sequence ID" value="MBB1247024.1"/>
    <property type="molecule type" value="Genomic_DNA"/>
</dbReference>
<evidence type="ECO:0000256" key="1">
    <source>
        <dbReference type="ARBA" id="ARBA00010457"/>
    </source>
</evidence>
<dbReference type="RefSeq" id="WP_182858229.1">
    <property type="nucleotide sequence ID" value="NZ_WMLF01000721.1"/>
</dbReference>
<dbReference type="Gene3D" id="2.60.40.200">
    <property type="entry name" value="Superoxide dismutase, copper/zinc binding domain"/>
    <property type="match status" value="1"/>
</dbReference>
<keyword evidence="5" id="KW-1185">Reference proteome</keyword>
<protein>
    <submittedName>
        <fullName evidence="4">Superoxide dismutase family protein</fullName>
    </submittedName>
</protein>
<evidence type="ECO:0000259" key="3">
    <source>
        <dbReference type="Pfam" id="PF00080"/>
    </source>
</evidence>
<evidence type="ECO:0000313" key="4">
    <source>
        <dbReference type="EMBL" id="MBB1247024.1"/>
    </source>
</evidence>
<feature type="signal peptide" evidence="2">
    <location>
        <begin position="1"/>
        <end position="27"/>
    </location>
</feature>
<sequence length="220" mass="22999">MTGVTWRATAACAAVAAVLATAAPVSAGEDADRPVGGAAVRASASGATTADDGEHWLATGGHFRPYGKRGGPVPAAITYDERVPEGAGVTVAQRLHEGGRMSVRLWVDGVEPGRIFGAHVHTKPCGRAPEASGPHYQDEVDPVQPSVDPRYANPDNEVWLDFKADRSGVARSSARQGWTFRSGEARSVVIHEHETHTGEGHAGQAGARLACVTVPFLPAR</sequence>